<name>A0A0X3NZQ5_SCHSO</name>
<dbReference type="EMBL" id="GEEE01013081">
    <property type="protein sequence ID" value="JAP50144.1"/>
    <property type="molecule type" value="Transcribed_RNA"/>
</dbReference>
<gene>
    <name evidence="1" type="ORF">TR137277</name>
</gene>
<proteinExistence type="predicted"/>
<accession>A0A0X3NZQ5</accession>
<evidence type="ECO:0000313" key="1">
    <source>
        <dbReference type="EMBL" id="JAP41202.1"/>
    </source>
</evidence>
<dbReference type="EMBL" id="GEEE01022023">
    <property type="protein sequence ID" value="JAP41202.1"/>
    <property type="molecule type" value="Transcribed_RNA"/>
</dbReference>
<dbReference type="AlphaFoldDB" id="A0A0X3NZQ5"/>
<sequence>MRYTTTGVCGSVALTDFPPIALFLTRGRCQLFPFYSGLWLGWCQLVLSMGTHYRPSLLDKGRHPSQHHGRRWCMGLICSLHTQSSTIITSESPILQQPTSLGKT</sequence>
<protein>
    <submittedName>
        <fullName evidence="1">Uncharacterized protein</fullName>
    </submittedName>
</protein>
<reference evidence="1" key="1">
    <citation type="submission" date="2016-01" db="EMBL/GenBank/DDBJ databases">
        <title>Reference transcriptome for the parasite Schistocephalus solidus: insights into the molecular evolution of parasitism.</title>
        <authorList>
            <person name="Hebert F.O."/>
            <person name="Grambauer S."/>
            <person name="Barber I."/>
            <person name="Landry C.R."/>
            <person name="Aubin-Horth N."/>
        </authorList>
    </citation>
    <scope>NUCLEOTIDE SEQUENCE</scope>
</reference>
<organism evidence="1">
    <name type="scientific">Schistocephalus solidus</name>
    <name type="common">Tapeworm</name>
    <dbReference type="NCBI Taxonomy" id="70667"/>
    <lineage>
        <taxon>Eukaryota</taxon>
        <taxon>Metazoa</taxon>
        <taxon>Spiralia</taxon>
        <taxon>Lophotrochozoa</taxon>
        <taxon>Platyhelminthes</taxon>
        <taxon>Cestoda</taxon>
        <taxon>Eucestoda</taxon>
        <taxon>Diphyllobothriidea</taxon>
        <taxon>Diphyllobothriidae</taxon>
        <taxon>Schistocephalus</taxon>
    </lineage>
</organism>